<feature type="compositionally biased region" description="Basic and acidic residues" evidence="1">
    <location>
        <begin position="115"/>
        <end position="128"/>
    </location>
</feature>
<feature type="region of interest" description="Disordered" evidence="1">
    <location>
        <begin position="1"/>
        <end position="36"/>
    </location>
</feature>
<dbReference type="AlphaFoldDB" id="A0A2G8K6A9"/>
<accession>A0A2G8K6A9</accession>
<evidence type="ECO:0000313" key="3">
    <source>
        <dbReference type="Proteomes" id="UP000230750"/>
    </source>
</evidence>
<dbReference type="EMBL" id="MRZV01000841">
    <property type="protein sequence ID" value="PIK43557.1"/>
    <property type="molecule type" value="Genomic_DNA"/>
</dbReference>
<comment type="caution">
    <text evidence="2">The sequence shown here is derived from an EMBL/GenBank/DDBJ whole genome shotgun (WGS) entry which is preliminary data.</text>
</comment>
<reference evidence="2 3" key="1">
    <citation type="journal article" date="2017" name="PLoS Biol.">
        <title>The sea cucumber genome provides insights into morphological evolution and visceral regeneration.</title>
        <authorList>
            <person name="Zhang X."/>
            <person name="Sun L."/>
            <person name="Yuan J."/>
            <person name="Sun Y."/>
            <person name="Gao Y."/>
            <person name="Zhang L."/>
            <person name="Li S."/>
            <person name="Dai H."/>
            <person name="Hamel J.F."/>
            <person name="Liu C."/>
            <person name="Yu Y."/>
            <person name="Liu S."/>
            <person name="Lin W."/>
            <person name="Guo K."/>
            <person name="Jin S."/>
            <person name="Xu P."/>
            <person name="Storey K.B."/>
            <person name="Huan P."/>
            <person name="Zhang T."/>
            <person name="Zhou Y."/>
            <person name="Zhang J."/>
            <person name="Lin C."/>
            <person name="Li X."/>
            <person name="Xing L."/>
            <person name="Huo D."/>
            <person name="Sun M."/>
            <person name="Wang L."/>
            <person name="Mercier A."/>
            <person name="Li F."/>
            <person name="Yang H."/>
            <person name="Xiang J."/>
        </authorList>
    </citation>
    <scope>NUCLEOTIDE SEQUENCE [LARGE SCALE GENOMIC DNA]</scope>
    <source>
        <strain evidence="2">Shaxun</strain>
        <tissue evidence="2">Muscle</tissue>
    </source>
</reference>
<proteinExistence type="predicted"/>
<feature type="compositionally biased region" description="Low complexity" evidence="1">
    <location>
        <begin position="1"/>
        <end position="18"/>
    </location>
</feature>
<keyword evidence="3" id="KW-1185">Reference proteome</keyword>
<feature type="region of interest" description="Disordered" evidence="1">
    <location>
        <begin position="112"/>
        <end position="137"/>
    </location>
</feature>
<name>A0A2G8K6A9_STIJA</name>
<feature type="region of interest" description="Disordered" evidence="1">
    <location>
        <begin position="55"/>
        <end position="82"/>
    </location>
</feature>
<evidence type="ECO:0000256" key="1">
    <source>
        <dbReference type="SAM" id="MobiDB-lite"/>
    </source>
</evidence>
<gene>
    <name evidence="2" type="ORF">BSL78_19578</name>
</gene>
<dbReference type="Proteomes" id="UP000230750">
    <property type="component" value="Unassembled WGS sequence"/>
</dbReference>
<sequence length="171" mass="18720">MKQNDSTSSTSRPETSETVVGTERMTDNITQSAKSDDVDDAIEAIDDCELEAEMVKEETSGKAVIPREETPETDVMDRGKSDEDIADVKNEDLLPSTAFTVSTLFCSDEGFSGDDNDKNVHNGNKADETEQTVNKNLNQSDLSGALFEDIEADDALFPLKRKSQLCLTLCL</sequence>
<protein>
    <submittedName>
        <fullName evidence="2">Uncharacterized protein</fullName>
    </submittedName>
</protein>
<evidence type="ECO:0000313" key="2">
    <source>
        <dbReference type="EMBL" id="PIK43557.1"/>
    </source>
</evidence>
<organism evidence="2 3">
    <name type="scientific">Stichopus japonicus</name>
    <name type="common">Sea cucumber</name>
    <dbReference type="NCBI Taxonomy" id="307972"/>
    <lineage>
        <taxon>Eukaryota</taxon>
        <taxon>Metazoa</taxon>
        <taxon>Echinodermata</taxon>
        <taxon>Eleutherozoa</taxon>
        <taxon>Echinozoa</taxon>
        <taxon>Holothuroidea</taxon>
        <taxon>Aspidochirotacea</taxon>
        <taxon>Aspidochirotida</taxon>
        <taxon>Stichopodidae</taxon>
        <taxon>Apostichopus</taxon>
    </lineage>
</organism>